<evidence type="ECO:0000256" key="1">
    <source>
        <dbReference type="SAM" id="MobiDB-lite"/>
    </source>
</evidence>
<sequence>RNDLSLILIQEESNILYRHELLSRSRARNIPRDESERNVPDTPSHRTALDPWDWPTYDARKLSFEIPSGNWNGLLIQ</sequence>
<evidence type="ECO:0000313" key="3">
    <source>
        <dbReference type="Proteomes" id="UP000606974"/>
    </source>
</evidence>
<feature type="region of interest" description="Disordered" evidence="1">
    <location>
        <begin position="28"/>
        <end position="47"/>
    </location>
</feature>
<dbReference type="EMBL" id="JAACFV010000185">
    <property type="protein sequence ID" value="KAF7503301.1"/>
    <property type="molecule type" value="Genomic_DNA"/>
</dbReference>
<name>A0A8H7A9Z1_9EURO</name>
<accession>A0A8H7A9Z1</accession>
<protein>
    <submittedName>
        <fullName evidence="2">Uncharacterized protein</fullName>
    </submittedName>
</protein>
<gene>
    <name evidence="2" type="ORF">GJ744_003982</name>
</gene>
<dbReference type="Proteomes" id="UP000606974">
    <property type="component" value="Unassembled WGS sequence"/>
</dbReference>
<organism evidence="2 3">
    <name type="scientific">Endocarpon pusillum</name>
    <dbReference type="NCBI Taxonomy" id="364733"/>
    <lineage>
        <taxon>Eukaryota</taxon>
        <taxon>Fungi</taxon>
        <taxon>Dikarya</taxon>
        <taxon>Ascomycota</taxon>
        <taxon>Pezizomycotina</taxon>
        <taxon>Eurotiomycetes</taxon>
        <taxon>Chaetothyriomycetidae</taxon>
        <taxon>Verrucariales</taxon>
        <taxon>Verrucariaceae</taxon>
        <taxon>Endocarpon</taxon>
    </lineage>
</organism>
<evidence type="ECO:0000313" key="2">
    <source>
        <dbReference type="EMBL" id="KAF7503301.1"/>
    </source>
</evidence>
<feature type="non-terminal residue" evidence="2">
    <location>
        <position position="1"/>
    </location>
</feature>
<comment type="caution">
    <text evidence="2">The sequence shown here is derived from an EMBL/GenBank/DDBJ whole genome shotgun (WGS) entry which is preliminary data.</text>
</comment>
<feature type="compositionally biased region" description="Basic and acidic residues" evidence="1">
    <location>
        <begin position="30"/>
        <end position="47"/>
    </location>
</feature>
<reference evidence="2" key="1">
    <citation type="submission" date="2020-02" db="EMBL/GenBank/DDBJ databases">
        <authorList>
            <person name="Palmer J.M."/>
        </authorList>
    </citation>
    <scope>NUCLEOTIDE SEQUENCE</scope>
    <source>
        <strain evidence="2">EPUS1.4</strain>
        <tissue evidence="2">Thallus</tissue>
    </source>
</reference>
<keyword evidence="3" id="KW-1185">Reference proteome</keyword>
<dbReference type="AlphaFoldDB" id="A0A8H7A9Z1"/>
<proteinExistence type="predicted"/>